<protein>
    <submittedName>
        <fullName evidence="2">Uncharacterized protein</fullName>
    </submittedName>
</protein>
<sequence>MLPSSRQRPHSVPSHRQSPEREKGPESECVCDRQRHKHLSRTTAAEKRTEENRAPPAESPRVAQLREAAPRQVALGEGVGHPSCKGRLSPAWSRPAYGGASLILIG</sequence>
<reference evidence="2" key="7">
    <citation type="journal article" date="2005" name="Science">
        <title>The Transcriptional Landscape of the Mammalian Genome.</title>
        <authorList>
            <consortium name="The FANTOM Consortium"/>
            <consortium name="Riken Genome Exploration Research Group and Genome Science Group (Genome Network Project Core Group)"/>
        </authorList>
    </citation>
    <scope>NUCLEOTIDE SEQUENCE</scope>
    <source>
        <strain evidence="2">C57BL/6J</strain>
        <tissue evidence="2">Corpora quadrigemina</tissue>
    </source>
</reference>
<reference evidence="2" key="5">
    <citation type="submission" date="2001-07" db="EMBL/GenBank/DDBJ databases">
        <authorList>
            <person name="Adachi J."/>
            <person name="Aizawa K."/>
            <person name="Akimura T."/>
            <person name="Arakawa T."/>
            <person name="Bono H."/>
            <person name="Carninci P."/>
            <person name="Fukuda S."/>
            <person name="Furuno M."/>
            <person name="Hanagaki T."/>
            <person name="Hara A."/>
            <person name="Hashizume W."/>
            <person name="Hayashida K."/>
            <person name="Hayatsu N."/>
            <person name="Hiramoto K."/>
            <person name="Hiraoka T."/>
            <person name="Hirozane T."/>
            <person name="Hori F."/>
            <person name="Imotani K."/>
            <person name="Ishii Y."/>
            <person name="Itoh M."/>
            <person name="Kagawa I."/>
            <person name="Kasukawa T."/>
            <person name="Katoh H."/>
            <person name="Kawai J."/>
            <person name="Kojima Y."/>
            <person name="Kondo S."/>
            <person name="Konno H."/>
            <person name="Kouda M."/>
            <person name="Koya S."/>
            <person name="Kurihara C."/>
            <person name="Matsuyama T."/>
            <person name="Miyazaki A."/>
            <person name="Murata M."/>
            <person name="Nakamura M."/>
            <person name="Nishi K."/>
            <person name="Nomura K."/>
            <person name="Numazaki R."/>
            <person name="Ohno M."/>
            <person name="Ohsato N."/>
            <person name="Okazaki Y."/>
            <person name="Saito R."/>
            <person name="Saitoh H."/>
            <person name="Sakai C."/>
            <person name="Sakai K."/>
            <person name="Sakazume N."/>
            <person name="Sano H."/>
            <person name="Sasaki D."/>
            <person name="Shibata K."/>
            <person name="Shinagawa A."/>
            <person name="Shiraki T."/>
            <person name="Sogabe Y."/>
            <person name="Tagami M."/>
            <person name="Tagawa A."/>
            <person name="Takahashi F."/>
            <person name="Takaku-Akahira S."/>
            <person name="Takeda Y."/>
            <person name="Tanaka T."/>
            <person name="Tomaru A."/>
            <person name="Toya T."/>
            <person name="Yasunishi A."/>
            <person name="Muramatsu M."/>
            <person name="Hayashizaki Y."/>
        </authorList>
    </citation>
    <scope>NUCLEOTIDE SEQUENCE</scope>
    <source>
        <strain evidence="2">C57BL/6J</strain>
        <tissue evidence="2">Corpora quadrigemina</tissue>
    </source>
</reference>
<evidence type="ECO:0000313" key="2">
    <source>
        <dbReference type="EMBL" id="BAC32716.1"/>
    </source>
</evidence>
<reference evidence="2" key="6">
    <citation type="journal article" date="2002" name="Nature">
        <title>Analysis of the mouse transcriptome based on functional annotation of 60,770 full-length cDNAs.</title>
        <authorList>
            <consortium name="The FANTOM Consortium and the RIKEN Genome Exploration Research Group Phase I and II Team"/>
        </authorList>
    </citation>
    <scope>NUCLEOTIDE SEQUENCE</scope>
    <source>
        <strain evidence="2">C57BL/6J</strain>
        <tissue evidence="2">Corpora quadrigemina</tissue>
    </source>
</reference>
<feature type="compositionally biased region" description="Basic and acidic residues" evidence="1">
    <location>
        <begin position="17"/>
        <end position="33"/>
    </location>
</feature>
<proteinExistence type="evidence at transcript level"/>
<reference evidence="2" key="3">
    <citation type="journal article" date="2000" name="Genome Res.">
        <title>RIKEN integrated sequence analysis (RISA) system--384-format sequencing pipeline with 384 multicapillary sequencer.</title>
        <authorList>
            <person name="Shibata K."/>
            <person name="Itoh M."/>
            <person name="Aizawa K."/>
            <person name="Nagaoka S."/>
            <person name="Sasaki N."/>
            <person name="Carninci P."/>
            <person name="Konno H."/>
            <person name="Akiyama J."/>
            <person name="Nishi K."/>
            <person name="Kitsunai T."/>
            <person name="Tashiro H."/>
            <person name="Itoh M."/>
            <person name="Sumi N."/>
            <person name="Ishii Y."/>
            <person name="Nakamura S."/>
            <person name="Hazama M."/>
            <person name="Nishine T."/>
            <person name="Harada A."/>
            <person name="Yamamoto R."/>
            <person name="Matsumoto H."/>
            <person name="Sakaguchi S."/>
            <person name="Ikegami T."/>
            <person name="Kashiwagi K."/>
            <person name="Fujiwake S."/>
            <person name="Inoue K."/>
            <person name="Togawa Y."/>
            <person name="Izawa M."/>
            <person name="Ohara E."/>
            <person name="Watahiki M."/>
            <person name="Yoneda Y."/>
            <person name="Ishikawa T."/>
            <person name="Ozawa K."/>
            <person name="Tanaka T."/>
            <person name="Matsuura S."/>
            <person name="Kawai J."/>
            <person name="Okazaki Y."/>
            <person name="Muramatsu M."/>
            <person name="Inoue Y."/>
            <person name="Kira A."/>
            <person name="Hayashizaki Y."/>
        </authorList>
    </citation>
    <scope>NUCLEOTIDE SEQUENCE</scope>
    <source>
        <strain evidence="2">C57BL/6J</strain>
        <tissue evidence="2">Corpora quadrigemina</tissue>
    </source>
</reference>
<name>Q8BQU8_MOUSE</name>
<feature type="compositionally biased region" description="Basic and acidic residues" evidence="1">
    <location>
        <begin position="44"/>
        <end position="53"/>
    </location>
</feature>
<reference evidence="2" key="8">
    <citation type="journal article" date="2005" name="Science">
        <title>Antisense Transcription in the Mammalian Transcriptome.</title>
        <authorList>
            <consortium name="RIKEN Genome Exploration Research Group and Genome Science Group (Genome Network Project Core Group) and the FANTOM Consortium"/>
        </authorList>
    </citation>
    <scope>NUCLEOTIDE SEQUENCE</scope>
    <source>
        <strain evidence="2">C57BL/6J</strain>
        <tissue evidence="2">Corpora quadrigemina</tissue>
    </source>
</reference>
<reference evidence="2" key="4">
    <citation type="journal article" date="2001" name="Nature">
        <title>Functional annotation of a full-length mouse cDNA collection.</title>
        <authorList>
            <consortium name="The RIKEN Genome Exploration Research Group Phase II Team and the FANTOM Consortium"/>
        </authorList>
    </citation>
    <scope>NUCLEOTIDE SEQUENCE</scope>
    <source>
        <strain evidence="2">C57BL/6J</strain>
        <tissue evidence="2">Corpora quadrigemina</tissue>
    </source>
</reference>
<dbReference type="AlphaFoldDB" id="Q8BQU8"/>
<accession>Q8BQU8</accession>
<reference evidence="2" key="1">
    <citation type="journal article" date="1999" name="Methods Enzymol.">
        <title>High-efficiency full-length cDNA cloning.</title>
        <authorList>
            <person name="Carninci P."/>
            <person name="Hayashizaki Y."/>
        </authorList>
    </citation>
    <scope>NUCLEOTIDE SEQUENCE</scope>
    <source>
        <strain evidence="2">C57BL/6J</strain>
        <tissue evidence="2">Corpora quadrigemina</tissue>
    </source>
</reference>
<feature type="region of interest" description="Disordered" evidence="1">
    <location>
        <begin position="1"/>
        <end position="64"/>
    </location>
</feature>
<reference evidence="2" key="2">
    <citation type="journal article" date="2000" name="Genome Res.">
        <title>Normalization and subtraction of cap-trapper-selected cDNAs to prepare full-length cDNA libraries for rapid discovery of new genes.</title>
        <authorList>
            <person name="Carninci P."/>
            <person name="Shibata Y."/>
            <person name="Hayatsu N."/>
            <person name="Sugahara Y."/>
            <person name="Shibata K."/>
            <person name="Itoh M."/>
            <person name="Konno H."/>
            <person name="Okazaki Y."/>
            <person name="Muramatsu M."/>
            <person name="Hayashizaki Y."/>
        </authorList>
    </citation>
    <scope>NUCLEOTIDE SEQUENCE</scope>
    <source>
        <strain evidence="2">C57BL/6J</strain>
        <tissue evidence="2">Corpora quadrigemina</tissue>
    </source>
</reference>
<organism evidence="2">
    <name type="scientific">Mus musculus</name>
    <name type="common">Mouse</name>
    <dbReference type="NCBI Taxonomy" id="10090"/>
    <lineage>
        <taxon>Eukaryota</taxon>
        <taxon>Metazoa</taxon>
        <taxon>Chordata</taxon>
        <taxon>Craniata</taxon>
        <taxon>Vertebrata</taxon>
        <taxon>Euteleostomi</taxon>
        <taxon>Mammalia</taxon>
        <taxon>Eutheria</taxon>
        <taxon>Euarchontoglires</taxon>
        <taxon>Glires</taxon>
        <taxon>Rodentia</taxon>
        <taxon>Myomorpha</taxon>
        <taxon>Muroidea</taxon>
        <taxon>Muridae</taxon>
        <taxon>Murinae</taxon>
        <taxon>Mus</taxon>
        <taxon>Mus</taxon>
    </lineage>
</organism>
<evidence type="ECO:0000256" key="1">
    <source>
        <dbReference type="SAM" id="MobiDB-lite"/>
    </source>
</evidence>
<dbReference type="EMBL" id="AK046413">
    <property type="protein sequence ID" value="BAC32716.1"/>
    <property type="molecule type" value="mRNA"/>
</dbReference>